<dbReference type="PANTHER" id="PTHR43132">
    <property type="entry name" value="ARSENICAL RESISTANCE OPERON REPRESSOR ARSR-RELATED"/>
    <property type="match status" value="1"/>
</dbReference>
<dbReference type="Pfam" id="PF01022">
    <property type="entry name" value="HTH_5"/>
    <property type="match status" value="1"/>
</dbReference>
<dbReference type="GO" id="GO:0003700">
    <property type="term" value="F:DNA-binding transcription factor activity"/>
    <property type="evidence" value="ECO:0007669"/>
    <property type="project" value="InterPro"/>
</dbReference>
<sequence length="112" mass="12358">MAVTADIRDLEASAAEASKLLNALANERRLLILCQIAGREMSVGEIQDIVGISQSALSQHLALLREQGLVATRRESQTIYYRLASPEAQRIIETLADIYCPPVKPSPRKKSR</sequence>
<dbReference type="CDD" id="cd00090">
    <property type="entry name" value="HTH_ARSR"/>
    <property type="match status" value="1"/>
</dbReference>
<reference evidence="5 6" key="1">
    <citation type="submission" date="2019-09" db="EMBL/GenBank/DDBJ databases">
        <title>Parvibaculum sedimenti sp. nov., isolated from sediment.</title>
        <authorList>
            <person name="Wang Y."/>
        </authorList>
    </citation>
    <scope>NUCLEOTIDE SEQUENCE [LARGE SCALE GENOMIC DNA]</scope>
    <source>
        <strain evidence="5 6">HXT-9</strain>
    </source>
</reference>
<dbReference type="InterPro" id="IPR051011">
    <property type="entry name" value="Metal_resp_trans_reg"/>
</dbReference>
<dbReference type="PANTHER" id="PTHR43132:SF2">
    <property type="entry name" value="ARSENICAL RESISTANCE OPERON REPRESSOR ARSR-RELATED"/>
    <property type="match status" value="1"/>
</dbReference>
<dbReference type="InterPro" id="IPR036390">
    <property type="entry name" value="WH_DNA-bd_sf"/>
</dbReference>
<evidence type="ECO:0000256" key="1">
    <source>
        <dbReference type="ARBA" id="ARBA00023015"/>
    </source>
</evidence>
<evidence type="ECO:0000256" key="2">
    <source>
        <dbReference type="ARBA" id="ARBA00023125"/>
    </source>
</evidence>
<dbReference type="PRINTS" id="PR00778">
    <property type="entry name" value="HTHARSR"/>
</dbReference>
<dbReference type="PROSITE" id="PS50987">
    <property type="entry name" value="HTH_ARSR_2"/>
    <property type="match status" value="1"/>
</dbReference>
<dbReference type="AlphaFoldDB" id="A0A6N6VCK9"/>
<feature type="domain" description="HTH arsR-type" evidence="4">
    <location>
        <begin position="10"/>
        <end position="103"/>
    </location>
</feature>
<accession>A0A6N6VCK9</accession>
<dbReference type="SMART" id="SM00418">
    <property type="entry name" value="HTH_ARSR"/>
    <property type="match status" value="1"/>
</dbReference>
<protein>
    <submittedName>
        <fullName evidence="5">Metalloregulator ArsR/SmtB family transcription factor</fullName>
    </submittedName>
</protein>
<dbReference type="InterPro" id="IPR036388">
    <property type="entry name" value="WH-like_DNA-bd_sf"/>
</dbReference>
<dbReference type="EMBL" id="WESC01000022">
    <property type="protein sequence ID" value="KAB7738455.1"/>
    <property type="molecule type" value="Genomic_DNA"/>
</dbReference>
<comment type="caution">
    <text evidence="5">The sequence shown here is derived from an EMBL/GenBank/DDBJ whole genome shotgun (WGS) entry which is preliminary data.</text>
</comment>
<keyword evidence="3" id="KW-0804">Transcription</keyword>
<organism evidence="5 6">
    <name type="scientific">Parvibaculum sedimenti</name>
    <dbReference type="NCBI Taxonomy" id="2608632"/>
    <lineage>
        <taxon>Bacteria</taxon>
        <taxon>Pseudomonadati</taxon>
        <taxon>Pseudomonadota</taxon>
        <taxon>Alphaproteobacteria</taxon>
        <taxon>Hyphomicrobiales</taxon>
        <taxon>Parvibaculaceae</taxon>
        <taxon>Parvibaculum</taxon>
    </lineage>
</organism>
<evidence type="ECO:0000259" key="4">
    <source>
        <dbReference type="PROSITE" id="PS50987"/>
    </source>
</evidence>
<dbReference type="RefSeq" id="WP_152217612.1">
    <property type="nucleotide sequence ID" value="NZ_WESC01000022.1"/>
</dbReference>
<name>A0A6N6VCK9_9HYPH</name>
<gene>
    <name evidence="5" type="ORF">F2P47_17120</name>
</gene>
<evidence type="ECO:0000256" key="3">
    <source>
        <dbReference type="ARBA" id="ARBA00023163"/>
    </source>
</evidence>
<keyword evidence="6" id="KW-1185">Reference proteome</keyword>
<evidence type="ECO:0000313" key="5">
    <source>
        <dbReference type="EMBL" id="KAB7738455.1"/>
    </source>
</evidence>
<dbReference type="GO" id="GO:0003677">
    <property type="term" value="F:DNA binding"/>
    <property type="evidence" value="ECO:0007669"/>
    <property type="project" value="UniProtKB-KW"/>
</dbReference>
<keyword evidence="2" id="KW-0238">DNA-binding</keyword>
<dbReference type="Proteomes" id="UP000468901">
    <property type="component" value="Unassembled WGS sequence"/>
</dbReference>
<dbReference type="Gene3D" id="1.10.10.10">
    <property type="entry name" value="Winged helix-like DNA-binding domain superfamily/Winged helix DNA-binding domain"/>
    <property type="match status" value="1"/>
</dbReference>
<keyword evidence="1" id="KW-0805">Transcription regulation</keyword>
<evidence type="ECO:0000313" key="6">
    <source>
        <dbReference type="Proteomes" id="UP000468901"/>
    </source>
</evidence>
<dbReference type="SUPFAM" id="SSF46785">
    <property type="entry name" value="Winged helix' DNA-binding domain"/>
    <property type="match status" value="1"/>
</dbReference>
<proteinExistence type="predicted"/>
<dbReference type="InterPro" id="IPR001845">
    <property type="entry name" value="HTH_ArsR_DNA-bd_dom"/>
</dbReference>
<dbReference type="NCBIfam" id="NF033788">
    <property type="entry name" value="HTH_metalloreg"/>
    <property type="match status" value="1"/>
</dbReference>
<dbReference type="InterPro" id="IPR011991">
    <property type="entry name" value="ArsR-like_HTH"/>
</dbReference>